<dbReference type="EMBL" id="JANKHO010001233">
    <property type="protein sequence ID" value="KAJ3502766.1"/>
    <property type="molecule type" value="Genomic_DNA"/>
</dbReference>
<protein>
    <submittedName>
        <fullName evidence="2">Uncharacterized protein</fullName>
    </submittedName>
</protein>
<feature type="region of interest" description="Disordered" evidence="1">
    <location>
        <begin position="76"/>
        <end position="155"/>
    </location>
</feature>
<feature type="compositionally biased region" description="Low complexity" evidence="1">
    <location>
        <begin position="99"/>
        <end position="132"/>
    </location>
</feature>
<feature type="compositionally biased region" description="Low complexity" evidence="1">
    <location>
        <begin position="585"/>
        <end position="617"/>
    </location>
</feature>
<feature type="compositionally biased region" description="Basic and acidic residues" evidence="1">
    <location>
        <begin position="176"/>
        <end position="190"/>
    </location>
</feature>
<accession>A0A9W8MTT3</accession>
<feature type="region of interest" description="Disordered" evidence="1">
    <location>
        <begin position="551"/>
        <end position="785"/>
    </location>
</feature>
<feature type="compositionally biased region" description="Low complexity" evidence="1">
    <location>
        <begin position="724"/>
        <end position="750"/>
    </location>
</feature>
<evidence type="ECO:0000313" key="2">
    <source>
        <dbReference type="EMBL" id="KAJ3502766.1"/>
    </source>
</evidence>
<organism evidence="2 3">
    <name type="scientific">Agrocybe chaxingu</name>
    <dbReference type="NCBI Taxonomy" id="84603"/>
    <lineage>
        <taxon>Eukaryota</taxon>
        <taxon>Fungi</taxon>
        <taxon>Dikarya</taxon>
        <taxon>Basidiomycota</taxon>
        <taxon>Agaricomycotina</taxon>
        <taxon>Agaricomycetes</taxon>
        <taxon>Agaricomycetidae</taxon>
        <taxon>Agaricales</taxon>
        <taxon>Agaricineae</taxon>
        <taxon>Strophariaceae</taxon>
        <taxon>Agrocybe</taxon>
    </lineage>
</organism>
<dbReference type="OrthoDB" id="3256408at2759"/>
<feature type="compositionally biased region" description="Acidic residues" evidence="1">
    <location>
        <begin position="774"/>
        <end position="785"/>
    </location>
</feature>
<name>A0A9W8MTT3_9AGAR</name>
<feature type="region of interest" description="Disordered" evidence="1">
    <location>
        <begin position="218"/>
        <end position="239"/>
    </location>
</feature>
<sequence>MIPTTDDAQFQDRFVGVLPPEPFNDFDGVRADLDFFLPMGSTCTPGCSQSTIGWLSRQHHRVQAKAKRGHHHVHFADVVDEEDEGDSPERPYLSLLDLGSSPWMPSPPGSTSTIDSDTDDSLSSSSSSLSPPYQDDVELRNTSEDDDDDDLPPVQSIYHPIEEYPHPHLDIYADEHEQGHKREQKQKPDDEPPPLAISTLSTGVHNEQLPLLPLSSPTRAVQESGLQSDAKTGHGSAPLYPLMFSPTGLRISSPPSPLSMTFPLPSLNDAPPIAHIDTIDNVKSTASDLDIATLLRSPLPHSATLPPSPPSPSSLSFFQPYRPEHSFGWNDSFSFGLGSSLWEEEANAPCSPSRRRSMDLPDEDPFGLTSSCPPTTSSLAFDCQISPLFFNQHDGQRATWLTLPGADSDDDLIPLALASKNYIPDPTITVSTTPSAPLLLFDDPADGDLPLASRHSSFPPDIDEFFVDPKVLEELILRGAKEEVEEAKKLVDLQQKTQNRCLMRARTRSLGGLGSDFDGKRNGRPRRGERAREVAALLRLKLGLDERGCCVRTPGNSASLDAGTESEAGSTGEDDAPLAPPRPSTPASASAPTSMPGAPKARRASSLPVATSASTASPPAPSACGLSPSFDDPRSLNSSRSSSVSSFSSIFDSESMSAATSRSSTDPSTNPTPTSPPPKRSSKPRITSMAQLVASMVFHRQQQADTARRACRTPSRSRTWVAPSLSSSSLSSSSLCGSSTSSSTSASSGGQEKNVGSKTPRSPLRQMILPDELAGSDEEEKEDGLECLDELELSPLSLGLLCTSPETYPSELSVNTSQL</sequence>
<proteinExistence type="predicted"/>
<feature type="compositionally biased region" description="Polar residues" evidence="1">
    <location>
        <begin position="218"/>
        <end position="230"/>
    </location>
</feature>
<reference evidence="2" key="1">
    <citation type="submission" date="2022-07" db="EMBL/GenBank/DDBJ databases">
        <title>Genome Sequence of Agrocybe chaxingu.</title>
        <authorList>
            <person name="Buettner E."/>
        </authorList>
    </citation>
    <scope>NUCLEOTIDE SEQUENCE</scope>
    <source>
        <strain evidence="2">MP-N11</strain>
    </source>
</reference>
<feature type="compositionally biased region" description="Low complexity" evidence="1">
    <location>
        <begin position="635"/>
        <end position="672"/>
    </location>
</feature>
<evidence type="ECO:0000313" key="3">
    <source>
        <dbReference type="Proteomes" id="UP001148786"/>
    </source>
</evidence>
<feature type="region of interest" description="Disordered" evidence="1">
    <location>
        <begin position="176"/>
        <end position="199"/>
    </location>
</feature>
<comment type="caution">
    <text evidence="2">The sequence shown here is derived from an EMBL/GenBank/DDBJ whole genome shotgun (WGS) entry which is preliminary data.</text>
</comment>
<evidence type="ECO:0000256" key="1">
    <source>
        <dbReference type="SAM" id="MobiDB-lite"/>
    </source>
</evidence>
<gene>
    <name evidence="2" type="ORF">NLJ89_g8735</name>
</gene>
<dbReference type="AlphaFoldDB" id="A0A9W8MTT3"/>
<dbReference type="Proteomes" id="UP001148786">
    <property type="component" value="Unassembled WGS sequence"/>
</dbReference>
<keyword evidence="3" id="KW-1185">Reference proteome</keyword>